<dbReference type="SMART" id="SM00490">
    <property type="entry name" value="HELICc"/>
    <property type="match status" value="1"/>
</dbReference>
<keyword evidence="3" id="KW-0378">Hydrolase</keyword>
<evidence type="ECO:0000256" key="1">
    <source>
        <dbReference type="SAM" id="MobiDB-lite"/>
    </source>
</evidence>
<dbReference type="PANTHER" id="PTHR41313:SF1">
    <property type="entry name" value="DNA METHYLASE ADENINE-SPECIFIC DOMAIN-CONTAINING PROTEIN"/>
    <property type="match status" value="1"/>
</dbReference>
<evidence type="ECO:0000313" key="3">
    <source>
        <dbReference type="EMBL" id="MBK6087234.1"/>
    </source>
</evidence>
<dbReference type="PROSITE" id="PS51194">
    <property type="entry name" value="HELICASE_CTER"/>
    <property type="match status" value="1"/>
</dbReference>
<dbReference type="AlphaFoldDB" id="A0A934U2P6"/>
<protein>
    <submittedName>
        <fullName evidence="3">Helicase</fullName>
    </submittedName>
</protein>
<dbReference type="PANTHER" id="PTHR41313">
    <property type="entry name" value="ADENINE-SPECIFIC METHYLTRANSFERASE"/>
    <property type="match status" value="1"/>
</dbReference>
<dbReference type="InterPro" id="IPR001650">
    <property type="entry name" value="Helicase_C-like"/>
</dbReference>
<dbReference type="RefSeq" id="WP_186833672.1">
    <property type="nucleotide sequence ID" value="NZ_JAEQMG010000013.1"/>
</dbReference>
<proteinExistence type="predicted"/>
<name>A0A934U2P6_9FIRM</name>
<organism evidence="3 4">
    <name type="scientific">Ruminococcus difficilis</name>
    <dbReference type="NCBI Taxonomy" id="2763069"/>
    <lineage>
        <taxon>Bacteria</taxon>
        <taxon>Bacillati</taxon>
        <taxon>Bacillota</taxon>
        <taxon>Clostridia</taxon>
        <taxon>Eubacteriales</taxon>
        <taxon>Oscillospiraceae</taxon>
        <taxon>Ruminococcus</taxon>
    </lineage>
</organism>
<dbReference type="Pfam" id="PF00271">
    <property type="entry name" value="Helicase_C"/>
    <property type="match status" value="1"/>
</dbReference>
<evidence type="ECO:0000313" key="4">
    <source>
        <dbReference type="Proteomes" id="UP000633365"/>
    </source>
</evidence>
<feature type="region of interest" description="Disordered" evidence="1">
    <location>
        <begin position="491"/>
        <end position="516"/>
    </location>
</feature>
<sequence length="516" mass="58768">MAMFKEVADIQTADMLNLPTPEAHYHNVAVKPSDFQKDMVEELGKRAEKIRNGMVDASVDNMLKITNDGRKLALDQRMLNPMLPDFDGSKVNACVDNIFQIWQDNADKKSAQLVFCDLSTPKPDAEFSVYTDIRRKLIERGVPESEIRFIHEANTEVQKQELFKKVRRGEVRVLLGSTQKMGAGTNVQNKLIALHDIDCPWRPSDLEQRSGRIIRQGNENSDVHIYRYVTEQTFDSYLYQLVEGKQKFASQIMTSKSPVRSAEDIDETALSYAEIKMLATGNPHIKEKMDLDIQVQKLKLYKSNYLSEKYALEDRILKYYPQEIARLTASVEGLTKDLETAKVHPKEVAGKFVGMVINGFNFTEKAEAGQVLIESCKAKTTPEPTPLGEYRGFKMELAFDTFTREYEVKLKGHFTHSVSLGTDVYGNITRIDNAIDNLETRLNQAKADLENTKTQLETAKVEVEKPFAQEEELKQKMARLNELNALLNVDKRENEIVGGEPDEGEQPTKNRDRDCR</sequence>
<gene>
    <name evidence="3" type="ORF">JKK62_00935</name>
</gene>
<accession>A0A934U2P6</accession>
<dbReference type="InterPro" id="IPR052933">
    <property type="entry name" value="DNA_Protect_Modify"/>
</dbReference>
<dbReference type="Gene3D" id="3.40.50.300">
    <property type="entry name" value="P-loop containing nucleotide triphosphate hydrolases"/>
    <property type="match status" value="1"/>
</dbReference>
<comment type="caution">
    <text evidence="3">The sequence shown here is derived from an EMBL/GenBank/DDBJ whole genome shotgun (WGS) entry which is preliminary data.</text>
</comment>
<evidence type="ECO:0000259" key="2">
    <source>
        <dbReference type="PROSITE" id="PS51194"/>
    </source>
</evidence>
<feature type="domain" description="Helicase C-terminal" evidence="2">
    <location>
        <begin position="93"/>
        <end position="265"/>
    </location>
</feature>
<reference evidence="3" key="1">
    <citation type="submission" date="2021-01" db="EMBL/GenBank/DDBJ databases">
        <title>Genome public.</title>
        <authorList>
            <person name="Liu C."/>
            <person name="Sun Q."/>
        </authorList>
    </citation>
    <scope>NUCLEOTIDE SEQUENCE</scope>
    <source>
        <strain evidence="3">M6</strain>
    </source>
</reference>
<dbReference type="EMBL" id="JAEQMG010000013">
    <property type="protein sequence ID" value="MBK6087234.1"/>
    <property type="molecule type" value="Genomic_DNA"/>
</dbReference>
<keyword evidence="4" id="KW-1185">Reference proteome</keyword>
<keyword evidence="3" id="KW-0067">ATP-binding</keyword>
<keyword evidence="3" id="KW-0347">Helicase</keyword>
<dbReference type="Proteomes" id="UP000633365">
    <property type="component" value="Unassembled WGS sequence"/>
</dbReference>
<dbReference type="InterPro" id="IPR027417">
    <property type="entry name" value="P-loop_NTPase"/>
</dbReference>
<dbReference type="GO" id="GO:0004386">
    <property type="term" value="F:helicase activity"/>
    <property type="evidence" value="ECO:0007669"/>
    <property type="project" value="UniProtKB-KW"/>
</dbReference>
<keyword evidence="3" id="KW-0547">Nucleotide-binding</keyword>
<dbReference type="SUPFAM" id="SSF52540">
    <property type="entry name" value="P-loop containing nucleoside triphosphate hydrolases"/>
    <property type="match status" value="1"/>
</dbReference>
<feature type="compositionally biased region" description="Basic and acidic residues" evidence="1">
    <location>
        <begin position="506"/>
        <end position="516"/>
    </location>
</feature>